<organism evidence="7 8">
    <name type="scientific">Prescottella soli</name>
    <dbReference type="NCBI Taxonomy" id="1543852"/>
    <lineage>
        <taxon>Bacteria</taxon>
        <taxon>Bacillati</taxon>
        <taxon>Actinomycetota</taxon>
        <taxon>Actinomycetes</taxon>
        <taxon>Mycobacteriales</taxon>
        <taxon>Nocardiaceae</taxon>
        <taxon>Prescottella</taxon>
    </lineage>
</organism>
<protein>
    <recommendedName>
        <fullName evidence="3">Aldehyde dehydrogenase</fullName>
    </recommendedName>
</protein>
<evidence type="ECO:0000256" key="4">
    <source>
        <dbReference type="PROSITE-ProRule" id="PRU10007"/>
    </source>
</evidence>
<name>A0ABW9FN55_9NOCA</name>
<feature type="active site" evidence="4">
    <location>
        <position position="225"/>
    </location>
</feature>
<proteinExistence type="inferred from homology"/>
<dbReference type="InterPro" id="IPR012394">
    <property type="entry name" value="Aldehyde_DH_NAD(P)"/>
</dbReference>
<keyword evidence="8" id="KW-1185">Reference proteome</keyword>
<dbReference type="Gene3D" id="3.40.309.10">
    <property type="entry name" value="Aldehyde Dehydrogenase, Chain A, domain 2"/>
    <property type="match status" value="1"/>
</dbReference>
<dbReference type="EMBL" id="JBDLNU010000001">
    <property type="protein sequence ID" value="MFM1726897.1"/>
    <property type="molecule type" value="Genomic_DNA"/>
</dbReference>
<evidence type="ECO:0000256" key="5">
    <source>
        <dbReference type="RuleBase" id="RU003345"/>
    </source>
</evidence>
<gene>
    <name evidence="7" type="ORF">ABEU19_000338</name>
</gene>
<dbReference type="RefSeq" id="WP_348609321.1">
    <property type="nucleotide sequence ID" value="NZ_CP157276.1"/>
</dbReference>
<comment type="similarity">
    <text evidence="1 3 5">Belongs to the aldehyde dehydrogenase family.</text>
</comment>
<dbReference type="PIRSF" id="PIRSF036492">
    <property type="entry name" value="ALDH"/>
    <property type="match status" value="1"/>
</dbReference>
<sequence length="472" mass="52193">MTTDEVETRAIDSDTTDAITGVVAGLRDIHASGRTRTARWRIEQLRGIERMLDEREDEITRALAEDLGRDPFESWMTDILDLKIEARHARKHLRRWMRNRPQLLPLNQMPALGWVQYEPLGVVLVIGAWNVPVLVTLGPLINAVSAGNCVVVKPSELVPASSRLLARMLPEYVDPKAVAVVEGDGRTTQALLAQGFDHAVFTGGTEIARKILAGAAPHLTPVTLELGGKDPVIVMDDADLAVAARRIAWTKVFASGQACLEADYVLAARTVRDELVQHLVHSLEEFRSEGSPRGLRIVNKRQFDRLAGYLAGTRARVAYGGGCDRATLTVEPTVLVDPSPDEPIMREEIFGPILPVLAVDSLDEAIDFVKARPKPLASYIFTKSPRTRRRFLSEISSGAAVVNHLAYHVVAPQLPLGGVGSSGMGRYHGRWGFEELSHRKAVLVKPFRPDPRFAYPPYGDRARKLIRRLYRA</sequence>
<accession>A0ABW9FN55</accession>
<dbReference type="Proteomes" id="UP001629744">
    <property type="component" value="Unassembled WGS sequence"/>
</dbReference>
<dbReference type="Pfam" id="PF00171">
    <property type="entry name" value="Aldedh"/>
    <property type="match status" value="1"/>
</dbReference>
<dbReference type="PANTHER" id="PTHR43570">
    <property type="entry name" value="ALDEHYDE DEHYDROGENASE"/>
    <property type="match status" value="1"/>
</dbReference>
<dbReference type="InterPro" id="IPR016163">
    <property type="entry name" value="Ald_DH_C"/>
</dbReference>
<evidence type="ECO:0000256" key="2">
    <source>
        <dbReference type="ARBA" id="ARBA00023002"/>
    </source>
</evidence>
<evidence type="ECO:0000256" key="1">
    <source>
        <dbReference type="ARBA" id="ARBA00009986"/>
    </source>
</evidence>
<evidence type="ECO:0000259" key="6">
    <source>
        <dbReference type="Pfam" id="PF00171"/>
    </source>
</evidence>
<dbReference type="SUPFAM" id="SSF53720">
    <property type="entry name" value="ALDH-like"/>
    <property type="match status" value="1"/>
</dbReference>
<evidence type="ECO:0000256" key="3">
    <source>
        <dbReference type="PIRNR" id="PIRNR036492"/>
    </source>
</evidence>
<evidence type="ECO:0000313" key="8">
    <source>
        <dbReference type="Proteomes" id="UP001629744"/>
    </source>
</evidence>
<dbReference type="InterPro" id="IPR029510">
    <property type="entry name" value="Ald_DH_CS_GLU"/>
</dbReference>
<dbReference type="InterPro" id="IPR015590">
    <property type="entry name" value="Aldehyde_DH_dom"/>
</dbReference>
<keyword evidence="2 3" id="KW-0560">Oxidoreductase</keyword>
<comment type="caution">
    <text evidence="7">The sequence shown here is derived from an EMBL/GenBank/DDBJ whole genome shotgun (WGS) entry which is preliminary data.</text>
</comment>
<dbReference type="PANTHER" id="PTHR43570:SF16">
    <property type="entry name" value="ALDEHYDE DEHYDROGENASE TYPE III, ISOFORM Q"/>
    <property type="match status" value="1"/>
</dbReference>
<dbReference type="CDD" id="cd07087">
    <property type="entry name" value="ALDH_F3-13-14_CALDH-like"/>
    <property type="match status" value="1"/>
</dbReference>
<dbReference type="PROSITE" id="PS00687">
    <property type="entry name" value="ALDEHYDE_DEHYDR_GLU"/>
    <property type="match status" value="1"/>
</dbReference>
<evidence type="ECO:0000313" key="7">
    <source>
        <dbReference type="EMBL" id="MFM1726897.1"/>
    </source>
</evidence>
<reference evidence="7 8" key="1">
    <citation type="submission" date="2023-11" db="EMBL/GenBank/DDBJ databases">
        <authorList>
            <person name="Val-Calvo J."/>
            <person name="Scortti M."/>
            <person name="Vazquez-Boland J."/>
        </authorList>
    </citation>
    <scope>NUCLEOTIDE SEQUENCE [LARGE SCALE GENOMIC DNA]</scope>
    <source>
        <strain evidence="7 8">DSM 46662</strain>
    </source>
</reference>
<feature type="domain" description="Aldehyde dehydrogenase" evidence="6">
    <location>
        <begin position="33"/>
        <end position="442"/>
    </location>
</feature>
<dbReference type="Gene3D" id="3.40.605.10">
    <property type="entry name" value="Aldehyde Dehydrogenase, Chain A, domain 1"/>
    <property type="match status" value="1"/>
</dbReference>
<dbReference type="InterPro" id="IPR016162">
    <property type="entry name" value="Ald_DH_N"/>
</dbReference>
<dbReference type="InterPro" id="IPR016161">
    <property type="entry name" value="Ald_DH/histidinol_DH"/>
</dbReference>